<dbReference type="EMBL" id="QTUC01000001">
    <property type="protein sequence ID" value="REF35033.1"/>
    <property type="molecule type" value="Genomic_DNA"/>
</dbReference>
<protein>
    <submittedName>
        <fullName evidence="1">Protein AroM</fullName>
    </submittedName>
</protein>
<organism evidence="1 2">
    <name type="scientific">Thermasporomyces composti</name>
    <dbReference type="NCBI Taxonomy" id="696763"/>
    <lineage>
        <taxon>Bacteria</taxon>
        <taxon>Bacillati</taxon>
        <taxon>Actinomycetota</taxon>
        <taxon>Actinomycetes</taxon>
        <taxon>Propionibacteriales</taxon>
        <taxon>Nocardioidaceae</taxon>
        <taxon>Thermasporomyces</taxon>
    </lineage>
</organism>
<dbReference type="AlphaFoldDB" id="A0A3D9V2V1"/>
<gene>
    <name evidence="1" type="ORF">DFJ64_0402</name>
</gene>
<proteinExistence type="predicted"/>
<evidence type="ECO:0000313" key="1">
    <source>
        <dbReference type="EMBL" id="REF35033.1"/>
    </source>
</evidence>
<comment type="caution">
    <text evidence="1">The sequence shown here is derived from an EMBL/GenBank/DDBJ whole genome shotgun (WGS) entry which is preliminary data.</text>
</comment>
<dbReference type="NCBIfam" id="NF007788">
    <property type="entry name" value="PRK10481.1"/>
    <property type="match status" value="1"/>
</dbReference>
<reference evidence="1 2" key="1">
    <citation type="submission" date="2018-08" db="EMBL/GenBank/DDBJ databases">
        <title>Sequencing the genomes of 1000 actinobacteria strains.</title>
        <authorList>
            <person name="Klenk H.-P."/>
        </authorList>
    </citation>
    <scope>NUCLEOTIDE SEQUENCE [LARGE SCALE GENOMIC DNA]</scope>
    <source>
        <strain evidence="1 2">DSM 22891</strain>
    </source>
</reference>
<dbReference type="Proteomes" id="UP000256485">
    <property type="component" value="Unassembled WGS sequence"/>
</dbReference>
<evidence type="ECO:0000313" key="2">
    <source>
        <dbReference type="Proteomes" id="UP000256485"/>
    </source>
</evidence>
<dbReference type="InterPro" id="IPR010843">
    <property type="entry name" value="Uncharacterised_AroM"/>
</dbReference>
<keyword evidence="2" id="KW-1185">Reference proteome</keyword>
<dbReference type="Pfam" id="PF07302">
    <property type="entry name" value="AroM"/>
    <property type="match status" value="1"/>
</dbReference>
<sequence>MTDHTTVDTPTGGRSRTLGLVTIGQAPRVDLVPELLRWLPGVEVVERGALDGLGAEQIAELAPSSSDRPVLTTRLADGSSVVLDHDKVVTRLQEAVRAVEGLGVDATLVVCTGEFPALDHTRPLLLAQRLLNAGVRGLCDHDGVLGVVCPLPDQREMTAVRWSRVARSVEVAVASPYRDDAVEAVAAAARGLAARGARWIVLDCMGYTEAMRVAARQVCEVPVLLARSVVGRLAGEVVA</sequence>
<accession>A0A3D9V2V1</accession>
<name>A0A3D9V2V1_THECX</name>
<dbReference type="OrthoDB" id="9798683at2"/>